<keyword evidence="3" id="KW-1185">Reference proteome</keyword>
<feature type="region of interest" description="Disordered" evidence="1">
    <location>
        <begin position="25"/>
        <end position="58"/>
    </location>
</feature>
<dbReference type="EMBL" id="JACGWO010000002">
    <property type="protein sequence ID" value="KAK4435810.1"/>
    <property type="molecule type" value="Genomic_DNA"/>
</dbReference>
<feature type="compositionally biased region" description="Basic and acidic residues" evidence="1">
    <location>
        <begin position="33"/>
        <end position="57"/>
    </location>
</feature>
<organism evidence="2 3">
    <name type="scientific">Sesamum alatum</name>
    <dbReference type="NCBI Taxonomy" id="300844"/>
    <lineage>
        <taxon>Eukaryota</taxon>
        <taxon>Viridiplantae</taxon>
        <taxon>Streptophyta</taxon>
        <taxon>Embryophyta</taxon>
        <taxon>Tracheophyta</taxon>
        <taxon>Spermatophyta</taxon>
        <taxon>Magnoliopsida</taxon>
        <taxon>eudicotyledons</taxon>
        <taxon>Gunneridae</taxon>
        <taxon>Pentapetalae</taxon>
        <taxon>asterids</taxon>
        <taxon>lamiids</taxon>
        <taxon>Lamiales</taxon>
        <taxon>Pedaliaceae</taxon>
        <taxon>Sesamum</taxon>
    </lineage>
</organism>
<reference evidence="2" key="2">
    <citation type="journal article" date="2024" name="Plant">
        <title>Genomic evolution and insights into agronomic trait innovations of Sesamum species.</title>
        <authorList>
            <person name="Miao H."/>
            <person name="Wang L."/>
            <person name="Qu L."/>
            <person name="Liu H."/>
            <person name="Sun Y."/>
            <person name="Le M."/>
            <person name="Wang Q."/>
            <person name="Wei S."/>
            <person name="Zheng Y."/>
            <person name="Lin W."/>
            <person name="Duan Y."/>
            <person name="Cao H."/>
            <person name="Xiong S."/>
            <person name="Wang X."/>
            <person name="Wei L."/>
            <person name="Li C."/>
            <person name="Ma Q."/>
            <person name="Ju M."/>
            <person name="Zhao R."/>
            <person name="Li G."/>
            <person name="Mu C."/>
            <person name="Tian Q."/>
            <person name="Mei H."/>
            <person name="Zhang T."/>
            <person name="Gao T."/>
            <person name="Zhang H."/>
        </authorList>
    </citation>
    <scope>NUCLEOTIDE SEQUENCE</scope>
    <source>
        <strain evidence="2">3651</strain>
    </source>
</reference>
<protein>
    <submittedName>
        <fullName evidence="2">Uncharacterized protein</fullName>
    </submittedName>
</protein>
<name>A0AAE1YSA3_9LAMI</name>
<evidence type="ECO:0000313" key="2">
    <source>
        <dbReference type="EMBL" id="KAK4435810.1"/>
    </source>
</evidence>
<dbReference type="Proteomes" id="UP001293254">
    <property type="component" value="Unassembled WGS sequence"/>
</dbReference>
<dbReference type="AlphaFoldDB" id="A0AAE1YSA3"/>
<reference evidence="2" key="1">
    <citation type="submission" date="2020-06" db="EMBL/GenBank/DDBJ databases">
        <authorList>
            <person name="Li T."/>
            <person name="Hu X."/>
            <person name="Zhang T."/>
            <person name="Song X."/>
            <person name="Zhang H."/>
            <person name="Dai N."/>
            <person name="Sheng W."/>
            <person name="Hou X."/>
            <person name="Wei L."/>
        </authorList>
    </citation>
    <scope>NUCLEOTIDE SEQUENCE</scope>
    <source>
        <strain evidence="2">3651</strain>
        <tissue evidence="2">Leaf</tissue>
    </source>
</reference>
<sequence length="135" mass="15951">MWEGCTRPSLECIRYELNSPVRAADTRQSSPWKTREARGRVRRSDMTRSVRSLDEGQRSTIRRCKPRILSELNPERILENSEKSKKIPKKIHYDPKEIRKSLRARLKVYIKFCPLAAIKTLGRKRKGHLHFLPRV</sequence>
<evidence type="ECO:0000313" key="3">
    <source>
        <dbReference type="Proteomes" id="UP001293254"/>
    </source>
</evidence>
<evidence type="ECO:0000256" key="1">
    <source>
        <dbReference type="SAM" id="MobiDB-lite"/>
    </source>
</evidence>
<accession>A0AAE1YSA3</accession>
<gene>
    <name evidence="2" type="ORF">Salat_0744500</name>
</gene>
<proteinExistence type="predicted"/>
<comment type="caution">
    <text evidence="2">The sequence shown here is derived from an EMBL/GenBank/DDBJ whole genome shotgun (WGS) entry which is preliminary data.</text>
</comment>